<evidence type="ECO:0000256" key="1">
    <source>
        <dbReference type="SAM" id="Phobius"/>
    </source>
</evidence>
<evidence type="ECO:0000313" key="2">
    <source>
        <dbReference type="EMBL" id="MCC9071196.1"/>
    </source>
</evidence>
<keyword evidence="3" id="KW-1185">Reference proteome</keyword>
<dbReference type="InterPro" id="IPR048136">
    <property type="entry name" value="STM3941-like"/>
</dbReference>
<reference evidence="2" key="1">
    <citation type="submission" date="2021-11" db="EMBL/GenBank/DDBJ databases">
        <title>Description of novel Flavobacterium species.</title>
        <authorList>
            <person name="Saticioglu I.B."/>
            <person name="Ay H."/>
            <person name="Altun S."/>
            <person name="Duman M."/>
        </authorList>
    </citation>
    <scope>NUCLEOTIDE SEQUENCE</scope>
    <source>
        <strain evidence="2">F-65</strain>
    </source>
</reference>
<accession>A0ABS8MR19</accession>
<keyword evidence="1" id="KW-0472">Membrane</keyword>
<dbReference type="RefSeq" id="WP_229987822.1">
    <property type="nucleotide sequence ID" value="NZ_JAJJMO010000001.1"/>
</dbReference>
<keyword evidence="1" id="KW-0812">Transmembrane</keyword>
<sequence>MREETKLYRNAKKTRNLFLYVSAISIILALIFLYCIGFFGGELKIKPAVISGAFLLIMLFLTLKNLAGIKDKSPLIEIDVTGFSGKTTPLSKAFGRVEWSDVIYIHLEEIGGDTLVITTLGNALKYRDRLSTIMWKMAYDKQNSNLKLMYSASEIDINAEELYNLLVSYWKVQKN</sequence>
<protein>
    <recommendedName>
        <fullName evidence="4">PH domain-containing protein</fullName>
    </recommendedName>
</protein>
<feature type="transmembrane region" description="Helical" evidence="1">
    <location>
        <begin position="17"/>
        <end position="39"/>
    </location>
</feature>
<evidence type="ECO:0000313" key="3">
    <source>
        <dbReference type="Proteomes" id="UP001430919"/>
    </source>
</evidence>
<name>A0ABS8MR19_9FLAO</name>
<organism evidence="2 3">
    <name type="scientific">Flavobacterium pisciphilum</name>
    <dbReference type="NCBI Taxonomy" id="2893755"/>
    <lineage>
        <taxon>Bacteria</taxon>
        <taxon>Pseudomonadati</taxon>
        <taxon>Bacteroidota</taxon>
        <taxon>Flavobacteriia</taxon>
        <taxon>Flavobacteriales</taxon>
        <taxon>Flavobacteriaceae</taxon>
        <taxon>Flavobacterium</taxon>
    </lineage>
</organism>
<dbReference type="EMBL" id="JAJJMO010000001">
    <property type="protein sequence ID" value="MCC9071196.1"/>
    <property type="molecule type" value="Genomic_DNA"/>
</dbReference>
<evidence type="ECO:0008006" key="4">
    <source>
        <dbReference type="Google" id="ProtNLM"/>
    </source>
</evidence>
<feature type="transmembrane region" description="Helical" evidence="1">
    <location>
        <begin position="45"/>
        <end position="63"/>
    </location>
</feature>
<dbReference type="Proteomes" id="UP001430919">
    <property type="component" value="Unassembled WGS sequence"/>
</dbReference>
<proteinExistence type="predicted"/>
<comment type="caution">
    <text evidence="2">The sequence shown here is derived from an EMBL/GenBank/DDBJ whole genome shotgun (WGS) entry which is preliminary data.</text>
</comment>
<keyword evidence="1" id="KW-1133">Transmembrane helix</keyword>
<dbReference type="NCBIfam" id="NF041635">
    <property type="entry name" value="STM3941_fam"/>
    <property type="match status" value="1"/>
</dbReference>
<gene>
    <name evidence="2" type="ORF">LNQ49_06265</name>
</gene>